<accession>A0AAE6NFI5</accession>
<dbReference type="GO" id="GO:0004252">
    <property type="term" value="F:serine-type endopeptidase activity"/>
    <property type="evidence" value="ECO:0007669"/>
    <property type="project" value="InterPro"/>
</dbReference>
<dbReference type="GO" id="GO:0006508">
    <property type="term" value="P:proteolysis"/>
    <property type="evidence" value="ECO:0007669"/>
    <property type="project" value="UniProtKB-KW"/>
</dbReference>
<dbReference type="InterPro" id="IPR033116">
    <property type="entry name" value="TRYPSIN_SER"/>
</dbReference>
<dbReference type="InterPro" id="IPR018114">
    <property type="entry name" value="TRYPSIN_HIS"/>
</dbReference>
<feature type="domain" description="Peptidase S1" evidence="4">
    <location>
        <begin position="96"/>
        <end position="329"/>
    </location>
</feature>
<dbReference type="PANTHER" id="PTHR24276">
    <property type="entry name" value="POLYSERASE-RELATED"/>
    <property type="match status" value="1"/>
</dbReference>
<reference evidence="5 6" key="1">
    <citation type="submission" date="2017-09" db="EMBL/GenBank/DDBJ databases">
        <authorList>
            <person name="Lee N."/>
            <person name="Cho B.-K."/>
        </authorList>
    </citation>
    <scope>NUCLEOTIDE SEQUENCE [LARGE SCALE GENOMIC DNA]</scope>
    <source>
        <strain evidence="5 6">ATCC 23948</strain>
    </source>
</reference>
<evidence type="ECO:0000256" key="3">
    <source>
        <dbReference type="RuleBase" id="RU363034"/>
    </source>
</evidence>
<dbReference type="KEGG" id="spla:CP981_05725"/>
<dbReference type="Gene3D" id="2.40.10.10">
    <property type="entry name" value="Trypsin-like serine proteases"/>
    <property type="match status" value="1"/>
</dbReference>
<keyword evidence="2" id="KW-1015">Disulfide bond</keyword>
<comment type="similarity">
    <text evidence="1">Belongs to the peptidase S1 family.</text>
</comment>
<keyword evidence="3" id="KW-0378">Hydrolase</keyword>
<evidence type="ECO:0000313" key="6">
    <source>
        <dbReference type="Proteomes" id="UP000325458"/>
    </source>
</evidence>
<keyword evidence="3 5" id="KW-0645">Protease</keyword>
<dbReference type="PROSITE" id="PS50240">
    <property type="entry name" value="TRYPSIN_DOM"/>
    <property type="match status" value="1"/>
</dbReference>
<gene>
    <name evidence="5" type="ORF">CP981_05725</name>
</gene>
<protein>
    <submittedName>
        <fullName evidence="5">Serine protease</fullName>
    </submittedName>
</protein>
<dbReference type="FunFam" id="2.40.10.10:FF:000068">
    <property type="entry name" value="transmembrane protease serine 2"/>
    <property type="match status" value="1"/>
</dbReference>
<evidence type="ECO:0000256" key="2">
    <source>
        <dbReference type="ARBA" id="ARBA00023157"/>
    </source>
</evidence>
<dbReference type="InterPro" id="IPR001314">
    <property type="entry name" value="Peptidase_S1A"/>
</dbReference>
<dbReference type="InterPro" id="IPR009003">
    <property type="entry name" value="Peptidase_S1_PA"/>
</dbReference>
<evidence type="ECO:0000313" key="5">
    <source>
        <dbReference type="EMBL" id="QEV51236.1"/>
    </source>
</evidence>
<organism evidence="5 6">
    <name type="scientific">Streptomyces platensis</name>
    <dbReference type="NCBI Taxonomy" id="58346"/>
    <lineage>
        <taxon>Bacteria</taxon>
        <taxon>Bacillati</taxon>
        <taxon>Actinomycetota</taxon>
        <taxon>Actinomycetes</taxon>
        <taxon>Kitasatosporales</taxon>
        <taxon>Streptomycetaceae</taxon>
        <taxon>Streptomyces</taxon>
    </lineage>
</organism>
<dbReference type="Proteomes" id="UP000325458">
    <property type="component" value="Chromosome"/>
</dbReference>
<proteinExistence type="inferred from homology"/>
<dbReference type="PROSITE" id="PS00134">
    <property type="entry name" value="TRYPSIN_HIS"/>
    <property type="match status" value="1"/>
</dbReference>
<dbReference type="SMART" id="SM00020">
    <property type="entry name" value="Tryp_SPc"/>
    <property type="match status" value="1"/>
</dbReference>
<dbReference type="AlphaFoldDB" id="A0AAE6NFI5"/>
<evidence type="ECO:0000256" key="1">
    <source>
        <dbReference type="ARBA" id="ARBA00007664"/>
    </source>
</evidence>
<evidence type="ECO:0000259" key="4">
    <source>
        <dbReference type="PROSITE" id="PS50240"/>
    </source>
</evidence>
<dbReference type="InterPro" id="IPR001254">
    <property type="entry name" value="Trypsin_dom"/>
</dbReference>
<dbReference type="InterPro" id="IPR043504">
    <property type="entry name" value="Peptidase_S1_PA_chymotrypsin"/>
</dbReference>
<name>A0AAE6NFI5_STRPT</name>
<dbReference type="InterPro" id="IPR050430">
    <property type="entry name" value="Peptidase_S1"/>
</dbReference>
<dbReference type="SUPFAM" id="SSF50494">
    <property type="entry name" value="Trypsin-like serine proteases"/>
    <property type="match status" value="1"/>
</dbReference>
<dbReference type="PRINTS" id="PR00722">
    <property type="entry name" value="CHYMOTRYPSIN"/>
</dbReference>
<dbReference type="PANTHER" id="PTHR24276:SF98">
    <property type="entry name" value="FI18310P1-RELATED"/>
    <property type="match status" value="1"/>
</dbReference>
<dbReference type="EMBL" id="CP023691">
    <property type="protein sequence ID" value="QEV51236.1"/>
    <property type="molecule type" value="Genomic_DNA"/>
</dbReference>
<dbReference type="Pfam" id="PF00089">
    <property type="entry name" value="Trypsin"/>
    <property type="match status" value="1"/>
</dbReference>
<keyword evidence="3" id="KW-0720">Serine protease</keyword>
<dbReference type="CDD" id="cd00190">
    <property type="entry name" value="Tryp_SPc"/>
    <property type="match status" value="1"/>
</dbReference>
<dbReference type="PROSITE" id="PS00135">
    <property type="entry name" value="TRYPSIN_SER"/>
    <property type="match status" value="1"/>
</dbReference>
<sequence>MRSSLISAPVTMPHRPFFGACVAQRCQEARAPVGHMRVVGRGRQPRCGSWPLHGRLCSLANGGLMGKARTHRAAWAGAVMAGAALVASAAPPAAAVVGGDRAEIKKYPWTVALTSQDVKEPECAGTLVAPRKVLTASHCVSAATVDGVRVVGGREDLRDTRKGTVRKVTKLWIHPKADTEGHGATYAHDLAVLTLNAPMPYRTLPLATPAQQKLYEEGAPNRVLGWGSTTGRDDDTRVPPLQTALIPNRGDEQCITAYGTLRYRSAYTMCIGYPAGGVSACSGDSGGPVVVRGRLVGVISGGGSCTSRLYPGVAVKSASYYSLLQSQIAG</sequence>